<dbReference type="InterPro" id="IPR013321">
    <property type="entry name" value="Arc_rbn_hlx_hlx"/>
</dbReference>
<dbReference type="PANTHER" id="PTHR34504">
    <property type="entry name" value="ANTITOXIN HICB"/>
    <property type="match status" value="1"/>
</dbReference>
<dbReference type="InterPro" id="IPR031807">
    <property type="entry name" value="HicB-like"/>
</dbReference>
<sequence>MLYPVVIHKDEGSAYGVTIPDLAGCFSAGETFEEALANTHEAIDLFLSDVIQDGEALPLASSASKYLDNPDYAGGVWAVVDIDMSMYSGKTERINVTLPKYLIQQIDQRVSKMNLKSRSSYLAEAAMQSLKS</sequence>
<dbReference type="Gene3D" id="3.30.160.250">
    <property type="match status" value="1"/>
</dbReference>
<dbReference type="Proteomes" id="UP001139522">
    <property type="component" value="Unassembled WGS sequence"/>
</dbReference>
<reference evidence="2" key="1">
    <citation type="submission" date="2023-01" db="EMBL/GenBank/DDBJ databases">
        <title>Psychroserpens sp. MSW6 and Marinomonas sp. RSW2, isolated from seawater.</title>
        <authorList>
            <person name="Kristyanto S."/>
            <person name="Jung J."/>
            <person name="Kim J.M."/>
            <person name="Jeon C.O."/>
        </authorList>
    </citation>
    <scope>NUCLEOTIDE SEQUENCE</scope>
    <source>
        <strain evidence="2">RSW2</strain>
    </source>
</reference>
<name>A0ABT5WGG8_9GAMM</name>
<dbReference type="RefSeq" id="WP_255896405.1">
    <property type="nucleotide sequence ID" value="NZ_JAMZEG020000003.1"/>
</dbReference>
<accession>A0ABT5WGG8</accession>
<dbReference type="InterPro" id="IPR051404">
    <property type="entry name" value="TA_system_antitoxin"/>
</dbReference>
<dbReference type="CDD" id="cd22231">
    <property type="entry name" value="RHH_NikR_HicB-like"/>
    <property type="match status" value="1"/>
</dbReference>
<protein>
    <submittedName>
        <fullName evidence="2">Type II toxin-antitoxin system HicB family antitoxin</fullName>
    </submittedName>
</protein>
<comment type="caution">
    <text evidence="2">The sequence shown here is derived from an EMBL/GenBank/DDBJ whole genome shotgun (WGS) entry which is preliminary data.</text>
</comment>
<evidence type="ECO:0000313" key="3">
    <source>
        <dbReference type="Proteomes" id="UP001139522"/>
    </source>
</evidence>
<dbReference type="InterPro" id="IPR035069">
    <property type="entry name" value="TTHA1013/TTHA0281-like"/>
</dbReference>
<organism evidence="2 3">
    <name type="scientific">Marinomonas maritima</name>
    <dbReference type="NCBI Taxonomy" id="2940935"/>
    <lineage>
        <taxon>Bacteria</taxon>
        <taxon>Pseudomonadati</taxon>
        <taxon>Pseudomonadota</taxon>
        <taxon>Gammaproteobacteria</taxon>
        <taxon>Oceanospirillales</taxon>
        <taxon>Oceanospirillaceae</taxon>
        <taxon>Marinomonas</taxon>
    </lineage>
</organism>
<dbReference type="EMBL" id="JAMZEG020000003">
    <property type="protein sequence ID" value="MDE8603913.1"/>
    <property type="molecule type" value="Genomic_DNA"/>
</dbReference>
<dbReference type="Pfam" id="PF15919">
    <property type="entry name" value="HicB_lk_antitox"/>
    <property type="match status" value="1"/>
</dbReference>
<dbReference type="PANTHER" id="PTHR34504:SF2">
    <property type="entry name" value="UPF0150 PROTEIN SSL0259"/>
    <property type="match status" value="1"/>
</dbReference>
<gene>
    <name evidence="2" type="ORF">M3I01_013500</name>
</gene>
<evidence type="ECO:0000259" key="1">
    <source>
        <dbReference type="Pfam" id="PF15919"/>
    </source>
</evidence>
<dbReference type="SUPFAM" id="SSF143100">
    <property type="entry name" value="TTHA1013/TTHA0281-like"/>
    <property type="match status" value="1"/>
</dbReference>
<evidence type="ECO:0000313" key="2">
    <source>
        <dbReference type="EMBL" id="MDE8603913.1"/>
    </source>
</evidence>
<feature type="domain" description="HicB-like antitoxin of toxin-antitoxin system" evidence="1">
    <location>
        <begin position="3"/>
        <end position="126"/>
    </location>
</feature>
<dbReference type="Gene3D" id="1.10.1220.10">
    <property type="entry name" value="Met repressor-like"/>
    <property type="match status" value="1"/>
</dbReference>
<keyword evidence="3" id="KW-1185">Reference proteome</keyword>
<proteinExistence type="predicted"/>